<evidence type="ECO:0000256" key="1">
    <source>
        <dbReference type="ARBA" id="ARBA00023015"/>
    </source>
</evidence>
<reference evidence="7 8" key="1">
    <citation type="submission" date="2016-10" db="EMBL/GenBank/DDBJ databases">
        <authorList>
            <person name="de Groot N.N."/>
        </authorList>
    </citation>
    <scope>NUCLEOTIDE SEQUENCE [LARGE SCALE GENOMIC DNA]</scope>
    <source>
        <strain evidence="7 8">DSM 43019</strain>
    </source>
</reference>
<feature type="compositionally biased region" description="Pro residues" evidence="5">
    <location>
        <begin position="202"/>
        <end position="215"/>
    </location>
</feature>
<dbReference type="SUPFAM" id="SSF48498">
    <property type="entry name" value="Tetracyclin repressor-like, C-terminal domain"/>
    <property type="match status" value="1"/>
</dbReference>
<dbReference type="AlphaFoldDB" id="A0A1I2IB15"/>
<keyword evidence="1" id="KW-0805">Transcription regulation</keyword>
<dbReference type="InterPro" id="IPR001647">
    <property type="entry name" value="HTH_TetR"/>
</dbReference>
<feature type="DNA-binding region" description="H-T-H motif" evidence="4">
    <location>
        <begin position="28"/>
        <end position="47"/>
    </location>
</feature>
<feature type="region of interest" description="Disordered" evidence="5">
    <location>
        <begin position="180"/>
        <end position="215"/>
    </location>
</feature>
<gene>
    <name evidence="7" type="ORF">SAMN05421541_109351</name>
</gene>
<dbReference type="Gene3D" id="1.10.357.10">
    <property type="entry name" value="Tetracycline Repressor, domain 2"/>
    <property type="match status" value="1"/>
</dbReference>
<keyword evidence="3" id="KW-0804">Transcription</keyword>
<dbReference type="InterPro" id="IPR049445">
    <property type="entry name" value="TetR_SbtR-like_C"/>
</dbReference>
<organism evidence="7 8">
    <name type="scientific">Actinoplanes philippinensis</name>
    <dbReference type="NCBI Taxonomy" id="35752"/>
    <lineage>
        <taxon>Bacteria</taxon>
        <taxon>Bacillati</taxon>
        <taxon>Actinomycetota</taxon>
        <taxon>Actinomycetes</taxon>
        <taxon>Micromonosporales</taxon>
        <taxon>Micromonosporaceae</taxon>
        <taxon>Actinoplanes</taxon>
    </lineage>
</organism>
<dbReference type="Pfam" id="PF21597">
    <property type="entry name" value="TetR_C_43"/>
    <property type="match status" value="1"/>
</dbReference>
<evidence type="ECO:0000256" key="2">
    <source>
        <dbReference type="ARBA" id="ARBA00023125"/>
    </source>
</evidence>
<dbReference type="OrthoDB" id="3617113at2"/>
<dbReference type="Proteomes" id="UP000199645">
    <property type="component" value="Unassembled WGS sequence"/>
</dbReference>
<feature type="domain" description="HTH tetR-type" evidence="6">
    <location>
        <begin position="6"/>
        <end position="65"/>
    </location>
</feature>
<evidence type="ECO:0000256" key="5">
    <source>
        <dbReference type="SAM" id="MobiDB-lite"/>
    </source>
</evidence>
<evidence type="ECO:0000256" key="4">
    <source>
        <dbReference type="PROSITE-ProRule" id="PRU00335"/>
    </source>
</evidence>
<dbReference type="PANTHER" id="PTHR30055">
    <property type="entry name" value="HTH-TYPE TRANSCRIPTIONAL REGULATOR RUTR"/>
    <property type="match status" value="1"/>
</dbReference>
<evidence type="ECO:0000259" key="6">
    <source>
        <dbReference type="PROSITE" id="PS50977"/>
    </source>
</evidence>
<evidence type="ECO:0000313" key="7">
    <source>
        <dbReference type="EMBL" id="SFF37741.1"/>
    </source>
</evidence>
<dbReference type="InterPro" id="IPR050109">
    <property type="entry name" value="HTH-type_TetR-like_transc_reg"/>
</dbReference>
<dbReference type="PROSITE" id="PS50977">
    <property type="entry name" value="HTH_TETR_2"/>
    <property type="match status" value="1"/>
</dbReference>
<dbReference type="GO" id="GO:0003700">
    <property type="term" value="F:DNA-binding transcription factor activity"/>
    <property type="evidence" value="ECO:0007669"/>
    <property type="project" value="TreeGrafter"/>
</dbReference>
<proteinExistence type="predicted"/>
<sequence>MRQDARENRQRILAAADHVFGTHGEAGSTEDVARLAGVGIATVFRHFPTKESLIEAALVRHFTDLHDQTQAAITAPDPTAALHTLIRRMIERGASKLTLASMLSRDAPPAVVTASGQVKAAVDTALRRAQATGSVRPDVGVEELYLLIRGLAQTTAAAPVPAAVLERAVDVILTGFATDSRPATGKTVDSSPTTEAGGARNPAPPDRPAARPRPV</sequence>
<dbReference type="EMBL" id="FONV01000009">
    <property type="protein sequence ID" value="SFF37741.1"/>
    <property type="molecule type" value="Genomic_DNA"/>
</dbReference>
<dbReference type="Pfam" id="PF00440">
    <property type="entry name" value="TetR_N"/>
    <property type="match status" value="1"/>
</dbReference>
<evidence type="ECO:0000313" key="8">
    <source>
        <dbReference type="Proteomes" id="UP000199645"/>
    </source>
</evidence>
<keyword evidence="8" id="KW-1185">Reference proteome</keyword>
<dbReference type="GO" id="GO:0000976">
    <property type="term" value="F:transcription cis-regulatory region binding"/>
    <property type="evidence" value="ECO:0007669"/>
    <property type="project" value="TreeGrafter"/>
</dbReference>
<accession>A0A1I2IB15</accession>
<dbReference type="InterPro" id="IPR009057">
    <property type="entry name" value="Homeodomain-like_sf"/>
</dbReference>
<evidence type="ECO:0000256" key="3">
    <source>
        <dbReference type="ARBA" id="ARBA00023163"/>
    </source>
</evidence>
<dbReference type="PRINTS" id="PR00455">
    <property type="entry name" value="HTHTETR"/>
</dbReference>
<protein>
    <submittedName>
        <fullName evidence="7">DNA-binding transcriptional regulator, AcrR family</fullName>
    </submittedName>
</protein>
<dbReference type="SUPFAM" id="SSF46689">
    <property type="entry name" value="Homeodomain-like"/>
    <property type="match status" value="1"/>
</dbReference>
<dbReference type="PANTHER" id="PTHR30055:SF234">
    <property type="entry name" value="HTH-TYPE TRANSCRIPTIONAL REGULATOR BETI"/>
    <property type="match status" value="1"/>
</dbReference>
<dbReference type="RefSeq" id="WP_093618126.1">
    <property type="nucleotide sequence ID" value="NZ_BOMT01000052.1"/>
</dbReference>
<name>A0A1I2IB15_9ACTN</name>
<keyword evidence="2 4" id="KW-0238">DNA-binding</keyword>
<dbReference type="InterPro" id="IPR036271">
    <property type="entry name" value="Tet_transcr_reg_TetR-rel_C_sf"/>
</dbReference>